<name>A0A835JDJ9_9ROSI</name>
<organism evidence="1 2">
    <name type="scientific">Salix dunnii</name>
    <dbReference type="NCBI Taxonomy" id="1413687"/>
    <lineage>
        <taxon>Eukaryota</taxon>
        <taxon>Viridiplantae</taxon>
        <taxon>Streptophyta</taxon>
        <taxon>Embryophyta</taxon>
        <taxon>Tracheophyta</taxon>
        <taxon>Spermatophyta</taxon>
        <taxon>Magnoliopsida</taxon>
        <taxon>eudicotyledons</taxon>
        <taxon>Gunneridae</taxon>
        <taxon>Pentapetalae</taxon>
        <taxon>rosids</taxon>
        <taxon>fabids</taxon>
        <taxon>Malpighiales</taxon>
        <taxon>Salicaceae</taxon>
        <taxon>Saliceae</taxon>
        <taxon>Salix</taxon>
    </lineage>
</organism>
<dbReference type="EMBL" id="JADGMS010000015">
    <property type="protein sequence ID" value="KAF9668203.1"/>
    <property type="molecule type" value="Genomic_DNA"/>
</dbReference>
<evidence type="ECO:0000313" key="1">
    <source>
        <dbReference type="EMBL" id="KAF9668203.1"/>
    </source>
</evidence>
<proteinExistence type="predicted"/>
<evidence type="ECO:0000313" key="2">
    <source>
        <dbReference type="Proteomes" id="UP000657918"/>
    </source>
</evidence>
<gene>
    <name evidence="1" type="ORF">SADUNF_Sadunf15G0104800</name>
</gene>
<keyword evidence="2" id="KW-1185">Reference proteome</keyword>
<reference evidence="1 2" key="1">
    <citation type="submission" date="2020-10" db="EMBL/GenBank/DDBJ databases">
        <title>Plant Genome Project.</title>
        <authorList>
            <person name="Zhang R.-G."/>
        </authorList>
    </citation>
    <scope>NUCLEOTIDE SEQUENCE [LARGE SCALE GENOMIC DNA]</scope>
    <source>
        <strain evidence="1">FAFU-HL-1</strain>
        <tissue evidence="1">Leaf</tissue>
    </source>
</reference>
<sequence>MVYDVEMEFNQVRTRKNLSNYTNLELQDELDLLITEISRWQVVAVTVAVSFYILFSRLPGTEDYFTRFFVPRFLRIFIKPCSKYAVYFGGLQSFWTVQWILISCSFKFTNLITWLSARQEVDPAIYFIRLVRL</sequence>
<dbReference type="Proteomes" id="UP000657918">
    <property type="component" value="Unassembled WGS sequence"/>
</dbReference>
<dbReference type="AlphaFoldDB" id="A0A835JDJ9"/>
<comment type="caution">
    <text evidence="1">The sequence shown here is derived from an EMBL/GenBank/DDBJ whole genome shotgun (WGS) entry which is preliminary data.</text>
</comment>
<accession>A0A835JDJ9</accession>
<protein>
    <submittedName>
        <fullName evidence="1">Uncharacterized protein</fullName>
    </submittedName>
</protein>